<keyword evidence="3" id="KW-1185">Reference proteome</keyword>
<proteinExistence type="predicted"/>
<dbReference type="EMBL" id="BAAANB010000003">
    <property type="protein sequence ID" value="GAA2025717.1"/>
    <property type="molecule type" value="Genomic_DNA"/>
</dbReference>
<dbReference type="InterPro" id="IPR024775">
    <property type="entry name" value="DinB-like"/>
</dbReference>
<dbReference type="Proteomes" id="UP001501285">
    <property type="component" value="Unassembled WGS sequence"/>
</dbReference>
<comment type="caution">
    <text evidence="2">The sequence shown here is derived from an EMBL/GenBank/DDBJ whole genome shotgun (WGS) entry which is preliminary data.</text>
</comment>
<evidence type="ECO:0000259" key="1">
    <source>
        <dbReference type="Pfam" id="PF12867"/>
    </source>
</evidence>
<accession>A0ABN2U041</accession>
<evidence type="ECO:0000313" key="3">
    <source>
        <dbReference type="Proteomes" id="UP001501285"/>
    </source>
</evidence>
<gene>
    <name evidence="2" type="ORF">GCM10009740_14320</name>
</gene>
<reference evidence="2 3" key="1">
    <citation type="journal article" date="2019" name="Int. J. Syst. Evol. Microbiol.">
        <title>The Global Catalogue of Microorganisms (GCM) 10K type strain sequencing project: providing services to taxonomists for standard genome sequencing and annotation.</title>
        <authorList>
            <consortium name="The Broad Institute Genomics Platform"/>
            <consortium name="The Broad Institute Genome Sequencing Center for Infectious Disease"/>
            <person name="Wu L."/>
            <person name="Ma J."/>
        </authorList>
    </citation>
    <scope>NUCLEOTIDE SEQUENCE [LARGE SCALE GENOMIC DNA]</scope>
    <source>
        <strain evidence="2 3">JCM 14283</strain>
    </source>
</reference>
<name>A0ABN2U041_9MICO</name>
<dbReference type="Pfam" id="PF12867">
    <property type="entry name" value="DinB_2"/>
    <property type="match status" value="1"/>
</dbReference>
<sequence length="125" mass="14290">MAFGFLIVSRLLPLVRMFGRLPDGSSRAFAAVLNAGTRPFHSINYLGPVGGALVFHDPRLTHQLDHTIARLHRRLDAESPEALARRMHFPVGWDPFFRDTMTLADVYAYGMQHYDFHREQLTIEV</sequence>
<evidence type="ECO:0000313" key="2">
    <source>
        <dbReference type="EMBL" id="GAA2025717.1"/>
    </source>
</evidence>
<feature type="domain" description="DinB-like" evidence="1">
    <location>
        <begin position="59"/>
        <end position="121"/>
    </location>
</feature>
<protein>
    <recommendedName>
        <fullName evidence="1">DinB-like domain-containing protein</fullName>
    </recommendedName>
</protein>
<organism evidence="2 3">
    <name type="scientific">Terrabacter terrae</name>
    <dbReference type="NCBI Taxonomy" id="318434"/>
    <lineage>
        <taxon>Bacteria</taxon>
        <taxon>Bacillati</taxon>
        <taxon>Actinomycetota</taxon>
        <taxon>Actinomycetes</taxon>
        <taxon>Micrococcales</taxon>
        <taxon>Intrasporangiaceae</taxon>
        <taxon>Terrabacter</taxon>
    </lineage>
</organism>